<proteinExistence type="predicted"/>
<protein>
    <submittedName>
        <fullName evidence="2">Uncharacterized protein</fullName>
    </submittedName>
</protein>
<organism evidence="2 3">
    <name type="scientific">Candidatus Parvarchaeum acidophilus ARMAN-5</name>
    <dbReference type="NCBI Taxonomy" id="662762"/>
    <lineage>
        <taxon>Archaea</taxon>
        <taxon>Candidatus Parvarchaeota</taxon>
        <taxon>Candidatus Parvarchaeum</taxon>
    </lineage>
</organism>
<feature type="transmembrane region" description="Helical" evidence="1">
    <location>
        <begin position="67"/>
        <end position="90"/>
    </location>
</feature>
<name>D6GVW0_PARA5</name>
<keyword evidence="1" id="KW-1133">Transmembrane helix</keyword>
<sequence>MGGFDAPGGFGASSVEDILGDDGAKEMENASRKKKKYGKLSGIFAYASLLSAGWDIAFAISGYSPSLYLSFALVPAASAMAWANFGYYSVVNADKEDYYRNIVEKDRQNRY</sequence>
<dbReference type="EMBL" id="GG745557">
    <property type="protein sequence ID" value="EFD92671.1"/>
    <property type="molecule type" value="Genomic_DNA"/>
</dbReference>
<evidence type="ECO:0000256" key="1">
    <source>
        <dbReference type="SAM" id="Phobius"/>
    </source>
</evidence>
<accession>D6GVW0</accession>
<evidence type="ECO:0000313" key="2">
    <source>
        <dbReference type="EMBL" id="EFD92671.1"/>
    </source>
</evidence>
<evidence type="ECO:0000313" key="3">
    <source>
        <dbReference type="Proteomes" id="UP000009376"/>
    </source>
</evidence>
<dbReference type="Proteomes" id="UP000009376">
    <property type="component" value="Unassembled WGS sequence"/>
</dbReference>
<keyword evidence="1" id="KW-0812">Transmembrane</keyword>
<gene>
    <name evidence="2" type="ORF">BJBARM5_0629</name>
</gene>
<keyword evidence="1" id="KW-0472">Membrane</keyword>
<dbReference type="AlphaFoldDB" id="D6GVW0"/>
<feature type="transmembrane region" description="Helical" evidence="1">
    <location>
        <begin position="40"/>
        <end position="61"/>
    </location>
</feature>
<reference evidence="2 3" key="1">
    <citation type="journal article" date="2010" name="Proc. Natl. Acad. Sci. U.S.A.">
        <title>Enigmatic, ultrasmall, uncultivated Archaea.</title>
        <authorList>
            <person name="Baker B.J."/>
            <person name="Comolli L.R."/>
            <person name="Dick G.J."/>
            <person name="Hauser L.J."/>
            <person name="Hyatt D."/>
            <person name="Dill B.D."/>
            <person name="Land M.L."/>
            <person name="Verberkmoes N.C."/>
            <person name="Hettich R.L."/>
            <person name="Banfield J.F."/>
        </authorList>
    </citation>
    <scope>NUCLEOTIDE SEQUENCE [LARGE SCALE GENOMIC DNA]</scope>
</reference>